<accession>A0ABP6Z9I9</accession>
<dbReference type="InterPro" id="IPR011712">
    <property type="entry name" value="Sig_transdc_His_kin_sub3_dim/P"/>
</dbReference>
<dbReference type="InterPro" id="IPR050482">
    <property type="entry name" value="Sensor_HK_TwoCompSys"/>
</dbReference>
<dbReference type="Pfam" id="PF13185">
    <property type="entry name" value="GAF_2"/>
    <property type="match status" value="2"/>
</dbReference>
<reference evidence="6" key="1">
    <citation type="journal article" date="2019" name="Int. J. Syst. Evol. Microbiol.">
        <title>The Global Catalogue of Microorganisms (GCM) 10K type strain sequencing project: providing services to taxonomists for standard genome sequencing and annotation.</title>
        <authorList>
            <consortium name="The Broad Institute Genomics Platform"/>
            <consortium name="The Broad Institute Genome Sequencing Center for Infectious Disease"/>
            <person name="Wu L."/>
            <person name="Ma J."/>
        </authorList>
    </citation>
    <scope>NUCLEOTIDE SEQUENCE [LARGE SCALE GENOMIC DNA]</scope>
    <source>
        <strain evidence="6">JCM 16902</strain>
    </source>
</reference>
<evidence type="ECO:0000256" key="2">
    <source>
        <dbReference type="ARBA" id="ARBA00022777"/>
    </source>
</evidence>
<dbReference type="EMBL" id="BAAAZO010000002">
    <property type="protein sequence ID" value="GAA3601268.1"/>
    <property type="molecule type" value="Genomic_DNA"/>
</dbReference>
<evidence type="ECO:0000256" key="1">
    <source>
        <dbReference type="ARBA" id="ARBA00022679"/>
    </source>
</evidence>
<dbReference type="Gene3D" id="1.20.5.1930">
    <property type="match status" value="1"/>
</dbReference>
<keyword evidence="6" id="KW-1185">Reference proteome</keyword>
<evidence type="ECO:0000313" key="5">
    <source>
        <dbReference type="EMBL" id="GAA3601268.1"/>
    </source>
</evidence>
<dbReference type="SMART" id="SM00065">
    <property type="entry name" value="GAF"/>
    <property type="match status" value="2"/>
</dbReference>
<dbReference type="Pfam" id="PF02518">
    <property type="entry name" value="HATPase_c"/>
    <property type="match status" value="1"/>
</dbReference>
<dbReference type="RefSeq" id="WP_231489141.1">
    <property type="nucleotide sequence ID" value="NZ_BAAAZO010000002.1"/>
</dbReference>
<keyword evidence="2 5" id="KW-0418">Kinase</keyword>
<dbReference type="Proteomes" id="UP001501074">
    <property type="component" value="Unassembled WGS sequence"/>
</dbReference>
<gene>
    <name evidence="5" type="ORF">GCM10022223_16180</name>
</gene>
<keyword evidence="1" id="KW-0808">Transferase</keyword>
<proteinExistence type="predicted"/>
<dbReference type="InterPro" id="IPR029016">
    <property type="entry name" value="GAF-like_dom_sf"/>
</dbReference>
<dbReference type="InterPro" id="IPR003018">
    <property type="entry name" value="GAF"/>
</dbReference>
<comment type="caution">
    <text evidence="5">The sequence shown here is derived from an EMBL/GenBank/DDBJ whole genome shotgun (WGS) entry which is preliminary data.</text>
</comment>
<protein>
    <submittedName>
        <fullName evidence="5">Two-component system sensor histidine kinase</fullName>
    </submittedName>
</protein>
<evidence type="ECO:0000313" key="6">
    <source>
        <dbReference type="Proteomes" id="UP001501074"/>
    </source>
</evidence>
<keyword evidence="3" id="KW-0902">Two-component regulatory system</keyword>
<dbReference type="PANTHER" id="PTHR24421:SF56">
    <property type="entry name" value="OXYGEN SENSOR HISTIDINE KINASE RESPONSE REGULATOR DOST"/>
    <property type="match status" value="1"/>
</dbReference>
<dbReference type="Pfam" id="PF07730">
    <property type="entry name" value="HisKA_3"/>
    <property type="match status" value="1"/>
</dbReference>
<evidence type="ECO:0000259" key="4">
    <source>
        <dbReference type="SMART" id="SM00065"/>
    </source>
</evidence>
<dbReference type="Gene3D" id="3.30.450.40">
    <property type="match status" value="2"/>
</dbReference>
<sequence>MSSDHGDPEAGPVTAASPLTFPDLPRLELDELLGQLVDRANEVMGTQGRLRGLLRANQLIITELDLPSVLRHVTEAARDLIGARYAALGVIGDGDVLQEFVHVGMPPEIIPGIGHLPDGKGLLGALIENPEPIRLGHIADDPRSSGFPDGHPPMHSFLGVPIEIRGEVFGNLYLTESTRGAFSAEDEQLAQALAATAAVAIENARLYASAHVRGEWLQASAAITRHLLSPDTDNAGSLHLVAQSSREVSGADLVVLALPGADRESLAVEVAVGEGTQGFPGRPLALENTICGRVFVTQEPLRLRDPGEAGFTVLAPSGMGIGPAMAVPLLGSAGVHGVLAAFKRVGQKEFSAEDLTSASGFANQAAVAIELAQARAEQQRAAMLDERARIAADLHDHVIQRLFGAGLSLQSLVTRDLPEPAGSRIAGVIDELDKSISQIRTTIFQLQRTPGSAQSPRARLLDVVAEMGVALGFDPGLRFSGLLDALRGDVVDDLVAVVREGLSNVARHAHAHRVEIEVTVSSGRLTLQMEDDGVGLRGEHAGNGLANLRRRAERHGGQVDLQAAGARGTTLLWTVSVS</sequence>
<organism evidence="5 6">
    <name type="scientific">Kineosporia mesophila</name>
    <dbReference type="NCBI Taxonomy" id="566012"/>
    <lineage>
        <taxon>Bacteria</taxon>
        <taxon>Bacillati</taxon>
        <taxon>Actinomycetota</taxon>
        <taxon>Actinomycetes</taxon>
        <taxon>Kineosporiales</taxon>
        <taxon>Kineosporiaceae</taxon>
        <taxon>Kineosporia</taxon>
    </lineage>
</organism>
<dbReference type="PANTHER" id="PTHR24421">
    <property type="entry name" value="NITRATE/NITRITE SENSOR PROTEIN NARX-RELATED"/>
    <property type="match status" value="1"/>
</dbReference>
<name>A0ABP6Z9I9_9ACTN</name>
<dbReference type="GO" id="GO:0016301">
    <property type="term" value="F:kinase activity"/>
    <property type="evidence" value="ECO:0007669"/>
    <property type="project" value="UniProtKB-KW"/>
</dbReference>
<dbReference type="SUPFAM" id="SSF55781">
    <property type="entry name" value="GAF domain-like"/>
    <property type="match status" value="2"/>
</dbReference>
<feature type="domain" description="GAF" evidence="4">
    <location>
        <begin position="65"/>
        <end position="211"/>
    </location>
</feature>
<dbReference type="SUPFAM" id="SSF55874">
    <property type="entry name" value="ATPase domain of HSP90 chaperone/DNA topoisomerase II/histidine kinase"/>
    <property type="match status" value="1"/>
</dbReference>
<evidence type="ECO:0000256" key="3">
    <source>
        <dbReference type="ARBA" id="ARBA00023012"/>
    </source>
</evidence>
<dbReference type="CDD" id="cd16917">
    <property type="entry name" value="HATPase_UhpB-NarQ-NarX-like"/>
    <property type="match status" value="1"/>
</dbReference>
<dbReference type="Gene3D" id="3.30.565.10">
    <property type="entry name" value="Histidine kinase-like ATPase, C-terminal domain"/>
    <property type="match status" value="1"/>
</dbReference>
<dbReference type="InterPro" id="IPR036890">
    <property type="entry name" value="HATPase_C_sf"/>
</dbReference>
<dbReference type="InterPro" id="IPR003594">
    <property type="entry name" value="HATPase_dom"/>
</dbReference>
<feature type="domain" description="GAF" evidence="4">
    <location>
        <begin position="233"/>
        <end position="379"/>
    </location>
</feature>